<dbReference type="CDD" id="cd01392">
    <property type="entry name" value="HTH_LacI"/>
    <property type="match status" value="1"/>
</dbReference>
<dbReference type="InterPro" id="IPR028082">
    <property type="entry name" value="Peripla_BP_I"/>
</dbReference>
<sequence>MLGGMMAKASVREISRITGFSPATVSNALNRKRSVSEETAKVILECAQSLGYQQSTQLESIQFVLARKTAAILDESTFHPAVIEGVERQARRHGMSTSFVTLDFSDLDAVRPQVEGLIADPSAAIVLMGTELGEEDYALFANAAAHLIVLDGWSDRQYFDAVVIANTDSVLRAVDYLIEKGHKQIGYLAGDLRIRNFKDRERGYRQALEDAGLEANPAWRVTLGTTLEGAYRDMGAWLDSVSHDDLPTAFFAENDVLAVGAMRALNEHGIRVPEDVSIIGFDDLSLGAFSNPPLTTVHVPKHEVGEIAVRRLVGNIRNPKSYTCKTAVSTYFVERQSVREI</sequence>
<dbReference type="PANTHER" id="PTHR30146">
    <property type="entry name" value="LACI-RELATED TRANSCRIPTIONAL REPRESSOR"/>
    <property type="match status" value="1"/>
</dbReference>
<keyword evidence="1" id="KW-0805">Transcription regulation</keyword>
<evidence type="ECO:0000256" key="1">
    <source>
        <dbReference type="ARBA" id="ARBA00023015"/>
    </source>
</evidence>
<dbReference type="Proteomes" id="UP000002979">
    <property type="component" value="Unassembled WGS sequence"/>
</dbReference>
<proteinExistence type="predicted"/>
<accession>A4ED30</accession>
<dbReference type="Gene3D" id="1.10.260.40">
    <property type="entry name" value="lambda repressor-like DNA-binding domains"/>
    <property type="match status" value="1"/>
</dbReference>
<dbReference type="PROSITE" id="PS50932">
    <property type="entry name" value="HTH_LACI_2"/>
    <property type="match status" value="1"/>
</dbReference>
<dbReference type="PANTHER" id="PTHR30146:SF109">
    <property type="entry name" value="HTH-TYPE TRANSCRIPTIONAL REGULATOR GALS"/>
    <property type="match status" value="1"/>
</dbReference>
<dbReference type="Pfam" id="PF00356">
    <property type="entry name" value="LacI"/>
    <property type="match status" value="1"/>
</dbReference>
<evidence type="ECO:0000313" key="6">
    <source>
        <dbReference type="Proteomes" id="UP000002979"/>
    </source>
</evidence>
<keyword evidence="2" id="KW-0238">DNA-binding</keyword>
<evidence type="ECO:0000256" key="2">
    <source>
        <dbReference type="ARBA" id="ARBA00023125"/>
    </source>
</evidence>
<comment type="caution">
    <text evidence="5">The sequence shown here is derived from an EMBL/GenBank/DDBJ whole genome shotgun (WGS) entry which is preliminary data.</text>
</comment>
<organism evidence="5 6">
    <name type="scientific">Collinsella aerofaciens (strain ATCC 25986 / DSM 3979 / JCM 10188 / KCTC 3647 / NCTC 11838 / VPI 1003)</name>
    <dbReference type="NCBI Taxonomy" id="411903"/>
    <lineage>
        <taxon>Bacteria</taxon>
        <taxon>Bacillati</taxon>
        <taxon>Actinomycetota</taxon>
        <taxon>Coriobacteriia</taxon>
        <taxon>Coriobacteriales</taxon>
        <taxon>Coriobacteriaceae</taxon>
        <taxon>Collinsella</taxon>
    </lineage>
</organism>
<evidence type="ECO:0000256" key="3">
    <source>
        <dbReference type="ARBA" id="ARBA00023163"/>
    </source>
</evidence>
<dbReference type="InterPro" id="IPR010982">
    <property type="entry name" value="Lambda_DNA-bd_dom_sf"/>
</dbReference>
<dbReference type="SMART" id="SM00354">
    <property type="entry name" value="HTH_LACI"/>
    <property type="match status" value="1"/>
</dbReference>
<dbReference type="InterPro" id="IPR046335">
    <property type="entry name" value="LacI/GalR-like_sensor"/>
</dbReference>
<keyword evidence="3" id="KW-0804">Transcription</keyword>
<name>A4ED30_COLAA</name>
<dbReference type="Pfam" id="PF13377">
    <property type="entry name" value="Peripla_BP_3"/>
    <property type="match status" value="1"/>
</dbReference>
<protein>
    <submittedName>
        <fullName evidence="5">Sugar-binding domain protein</fullName>
    </submittedName>
</protein>
<dbReference type="InterPro" id="IPR000843">
    <property type="entry name" value="HTH_LacI"/>
</dbReference>
<dbReference type="AlphaFoldDB" id="A4ED30"/>
<dbReference type="Gene3D" id="3.40.50.2300">
    <property type="match status" value="2"/>
</dbReference>
<gene>
    <name evidence="5" type="ORF">COLAER_02371</name>
</gene>
<dbReference type="EMBL" id="AAVN02000016">
    <property type="protein sequence ID" value="EBA38518.1"/>
    <property type="molecule type" value="Genomic_DNA"/>
</dbReference>
<reference evidence="5 6" key="2">
    <citation type="submission" date="2007-04" db="EMBL/GenBank/DDBJ databases">
        <authorList>
            <person name="Fulton L."/>
            <person name="Clifton S."/>
            <person name="Fulton B."/>
            <person name="Xu J."/>
            <person name="Minx P."/>
            <person name="Mardis E.R."/>
            <person name="Wilson R.K."/>
        </authorList>
    </citation>
    <scope>NUCLEOTIDE SEQUENCE [LARGE SCALE GENOMIC DNA]</scope>
    <source>
        <strain evidence="6">ATCC 25986 / DSM 3979 / JCM 10188 / KCTC 3647 / NCTC 11838 / VPI 1003</strain>
    </source>
</reference>
<evidence type="ECO:0000313" key="5">
    <source>
        <dbReference type="EMBL" id="EBA38518.1"/>
    </source>
</evidence>
<feature type="domain" description="HTH lacI-type" evidence="4">
    <location>
        <begin position="9"/>
        <end position="63"/>
    </location>
</feature>
<dbReference type="SUPFAM" id="SSF47413">
    <property type="entry name" value="lambda repressor-like DNA-binding domains"/>
    <property type="match status" value="1"/>
</dbReference>
<dbReference type="SUPFAM" id="SSF53822">
    <property type="entry name" value="Periplasmic binding protein-like I"/>
    <property type="match status" value="1"/>
</dbReference>
<evidence type="ECO:0000259" key="4">
    <source>
        <dbReference type="PROSITE" id="PS50932"/>
    </source>
</evidence>
<reference evidence="5 6" key="1">
    <citation type="submission" date="2007-01" db="EMBL/GenBank/DDBJ databases">
        <title>Draft genome sequence of Collinsella aerofaciens (ATCC 25986).</title>
        <authorList>
            <person name="Sudarsanam P."/>
            <person name="Ley R."/>
            <person name="Guruge J."/>
            <person name="Turnbaugh P.J."/>
            <person name="Mahowald M."/>
            <person name="Liep D."/>
            <person name="Gordon J."/>
        </authorList>
    </citation>
    <scope>NUCLEOTIDE SEQUENCE [LARGE SCALE GENOMIC DNA]</scope>
    <source>
        <strain evidence="6">ATCC 25986 / DSM 3979 / JCM 10188 / KCTC 3647 / NCTC 11838 / VPI 1003</strain>
    </source>
</reference>
<dbReference type="GO" id="GO:0000976">
    <property type="term" value="F:transcription cis-regulatory region binding"/>
    <property type="evidence" value="ECO:0007669"/>
    <property type="project" value="TreeGrafter"/>
</dbReference>
<dbReference type="GO" id="GO:0003700">
    <property type="term" value="F:DNA-binding transcription factor activity"/>
    <property type="evidence" value="ECO:0007669"/>
    <property type="project" value="TreeGrafter"/>
</dbReference>